<organism evidence="2 3">
    <name type="scientific">Fusobacterium pseudoperiodonticum</name>
    <dbReference type="NCBI Taxonomy" id="2663009"/>
    <lineage>
        <taxon>Bacteria</taxon>
        <taxon>Fusobacteriati</taxon>
        <taxon>Fusobacteriota</taxon>
        <taxon>Fusobacteriia</taxon>
        <taxon>Fusobacteriales</taxon>
        <taxon>Fusobacteriaceae</taxon>
        <taxon>Fusobacterium</taxon>
    </lineage>
</organism>
<evidence type="ECO:0000313" key="3">
    <source>
        <dbReference type="Proteomes" id="UP000228552"/>
    </source>
</evidence>
<evidence type="ECO:0000313" key="2">
    <source>
        <dbReference type="EMBL" id="ATV60553.1"/>
    </source>
</evidence>
<sequence length="123" mass="12992">MNSDVKFGARKDTRDVETLSKSSGVNLSVRIKSEALDRAKQGVDSVNQIKSGDILGGLASTTNTVTGIVSGLASNQGTKLPTSAINKNNSNSNDDDDDDDKNNQTNTVGKDNLKAAQANNNFY</sequence>
<dbReference type="Proteomes" id="UP000228552">
    <property type="component" value="Chromosome"/>
</dbReference>
<gene>
    <name evidence="2" type="ORF">CTM74_00880</name>
</gene>
<evidence type="ECO:0008006" key="4">
    <source>
        <dbReference type="Google" id="ProtNLM"/>
    </source>
</evidence>
<reference evidence="2 3" key="1">
    <citation type="submission" date="2017-11" db="EMBL/GenBank/DDBJ databases">
        <title>Genome sequencing of Fusobacterium periodonticum KCOM 1263.</title>
        <authorList>
            <person name="Kook J.-K."/>
            <person name="Park S.-N."/>
            <person name="Lim Y.K."/>
        </authorList>
    </citation>
    <scope>NUCLEOTIDE SEQUENCE [LARGE SCALE GENOMIC DNA]</scope>
    <source>
        <strain evidence="2 3">KCOM 1263</strain>
    </source>
</reference>
<keyword evidence="3" id="KW-1185">Reference proteome</keyword>
<proteinExistence type="predicted"/>
<feature type="compositionally biased region" description="Polar residues" evidence="1">
    <location>
        <begin position="72"/>
        <end position="85"/>
    </location>
</feature>
<dbReference type="AlphaFoldDB" id="A0AAD0AJJ5"/>
<feature type="region of interest" description="Disordered" evidence="1">
    <location>
        <begin position="1"/>
        <end position="24"/>
    </location>
</feature>
<feature type="compositionally biased region" description="Basic and acidic residues" evidence="1">
    <location>
        <begin position="7"/>
        <end position="18"/>
    </location>
</feature>
<dbReference type="EMBL" id="CP024700">
    <property type="protein sequence ID" value="ATV60553.1"/>
    <property type="molecule type" value="Genomic_DNA"/>
</dbReference>
<protein>
    <recommendedName>
        <fullName evidence="4">Hemolysin</fullName>
    </recommendedName>
</protein>
<evidence type="ECO:0000256" key="1">
    <source>
        <dbReference type="SAM" id="MobiDB-lite"/>
    </source>
</evidence>
<name>A0AAD0AJJ5_9FUSO</name>
<feature type="region of interest" description="Disordered" evidence="1">
    <location>
        <begin position="72"/>
        <end position="123"/>
    </location>
</feature>
<accession>A0AAD0AJJ5</accession>